<dbReference type="EMBL" id="JAHTBI010000120">
    <property type="protein sequence ID" value="MBV6290230.1"/>
    <property type="molecule type" value="Genomic_DNA"/>
</dbReference>
<dbReference type="InterPro" id="IPR012448">
    <property type="entry name" value="DUF1652"/>
</dbReference>
<dbReference type="RefSeq" id="WP_217978230.1">
    <property type="nucleotide sequence ID" value="NZ_JAHTBI010000120.1"/>
</dbReference>
<reference evidence="1" key="1">
    <citation type="journal article" date="2022" name="Int. J. Syst. Evol. Microbiol.">
        <title>Pseudomonas aegrilactucae sp. nov. and Pseudomonas morbosilactucae sp. nov., pathogens causing bacterial rot of lettuce in Japan.</title>
        <authorList>
            <person name="Sawada H."/>
            <person name="Fujikawa T."/>
            <person name="Satou M."/>
        </authorList>
    </citation>
    <scope>NUCLEOTIDE SEQUENCE</scope>
    <source>
        <strain evidence="1">MAFF 301350</strain>
    </source>
</reference>
<dbReference type="AlphaFoldDB" id="A0A9Q2XQ04"/>
<name>A0A9Q2XQ04_9PSED</name>
<dbReference type="Pfam" id="PF07865">
    <property type="entry name" value="DUF1652"/>
    <property type="match status" value="1"/>
</dbReference>
<evidence type="ECO:0000313" key="1">
    <source>
        <dbReference type="EMBL" id="MBV6290230.1"/>
    </source>
</evidence>
<gene>
    <name evidence="1" type="ORF">KUO17_24960</name>
</gene>
<accession>A0A9Q2XQ04</accession>
<proteinExistence type="predicted"/>
<comment type="caution">
    <text evidence="1">The sequence shown here is derived from an EMBL/GenBank/DDBJ whole genome shotgun (WGS) entry which is preliminary data.</text>
</comment>
<reference evidence="1" key="2">
    <citation type="journal article" date="2023" name="Plant Pathol.">
        <title>Dismantling and reorganizing Pseudomonas marginalis sensu#lato.</title>
        <authorList>
            <person name="Sawada H."/>
            <person name="Fujikawa T."/>
            <person name="Satou M."/>
        </authorList>
    </citation>
    <scope>NUCLEOTIDE SEQUENCE</scope>
    <source>
        <strain evidence="1">MAFF 301350</strain>
    </source>
</reference>
<protein>
    <submittedName>
        <fullName evidence="1">DUF1652 domain-containing protein</fullName>
    </submittedName>
</protein>
<evidence type="ECO:0000313" key="2">
    <source>
        <dbReference type="Proteomes" id="UP001106592"/>
    </source>
</evidence>
<dbReference type="Proteomes" id="UP001106592">
    <property type="component" value="Unassembled WGS sequence"/>
</dbReference>
<keyword evidence="2" id="KW-1185">Reference proteome</keyword>
<sequence>MPMNGVSDLELRGIIERAFLPMHCEVSCTDGLCLTIHFPADAEHVEHTLTGVRVSELPDARALADLVAQIRAERPRLLAPQPIKFRA</sequence>
<organism evidence="1 2">
    <name type="scientific">Pseudomonas aegrilactucae</name>
    <dbReference type="NCBI Taxonomy" id="2854028"/>
    <lineage>
        <taxon>Bacteria</taxon>
        <taxon>Pseudomonadati</taxon>
        <taxon>Pseudomonadota</taxon>
        <taxon>Gammaproteobacteria</taxon>
        <taxon>Pseudomonadales</taxon>
        <taxon>Pseudomonadaceae</taxon>
        <taxon>Pseudomonas</taxon>
    </lineage>
</organism>